<evidence type="ECO:0000256" key="2">
    <source>
        <dbReference type="ARBA" id="ARBA00022692"/>
    </source>
</evidence>
<evidence type="ECO:0000313" key="6">
    <source>
        <dbReference type="EMBL" id="MBB2930489.1"/>
    </source>
</evidence>
<comment type="caution">
    <text evidence="6">The sequence shown here is derived from an EMBL/GenBank/DDBJ whole genome shotgun (WGS) entry which is preliminary data.</text>
</comment>
<keyword evidence="4 5" id="KW-0472">Membrane</keyword>
<accession>A0ABR6FSS0</accession>
<keyword evidence="3 5" id="KW-1133">Transmembrane helix</keyword>
<protein>
    <submittedName>
        <fullName evidence="6">Type IV secretion system protein VirB6</fullName>
    </submittedName>
</protein>
<dbReference type="EMBL" id="JACHVZ010000014">
    <property type="protein sequence ID" value="MBB2930489.1"/>
    <property type="molecule type" value="Genomic_DNA"/>
</dbReference>
<feature type="transmembrane region" description="Helical" evidence="5">
    <location>
        <begin position="306"/>
        <end position="323"/>
    </location>
</feature>
<keyword evidence="7" id="KW-1185">Reference proteome</keyword>
<dbReference type="InterPro" id="IPR007688">
    <property type="entry name" value="Conjugal_tfr_TrbL/VirB6"/>
</dbReference>
<organism evidence="6 7">
    <name type="scientific">Paraburkholderia silvatlantica</name>
    <dbReference type="NCBI Taxonomy" id="321895"/>
    <lineage>
        <taxon>Bacteria</taxon>
        <taxon>Pseudomonadati</taxon>
        <taxon>Pseudomonadota</taxon>
        <taxon>Betaproteobacteria</taxon>
        <taxon>Burkholderiales</taxon>
        <taxon>Burkholderiaceae</taxon>
        <taxon>Paraburkholderia</taxon>
    </lineage>
</organism>
<feature type="transmembrane region" description="Helical" evidence="5">
    <location>
        <begin position="160"/>
        <end position="189"/>
    </location>
</feature>
<proteinExistence type="predicted"/>
<keyword evidence="2 5" id="KW-0812">Transmembrane</keyword>
<reference evidence="6 7" key="1">
    <citation type="submission" date="2020-08" db="EMBL/GenBank/DDBJ databases">
        <title>Genomic Encyclopedia of Type Strains, Phase IV (KMG-V): Genome sequencing to study the core and pangenomes of soil and plant-associated prokaryotes.</title>
        <authorList>
            <person name="Whitman W."/>
        </authorList>
    </citation>
    <scope>NUCLEOTIDE SEQUENCE [LARGE SCALE GENOMIC DNA]</scope>
    <source>
        <strain evidence="6 7">SRMrh-85</strain>
    </source>
</reference>
<feature type="transmembrane region" description="Helical" evidence="5">
    <location>
        <begin position="228"/>
        <end position="249"/>
    </location>
</feature>
<dbReference type="Pfam" id="PF04610">
    <property type="entry name" value="TrbL"/>
    <property type="match status" value="1"/>
</dbReference>
<dbReference type="Proteomes" id="UP000533533">
    <property type="component" value="Unassembled WGS sequence"/>
</dbReference>
<comment type="subcellular location">
    <subcellularLocation>
        <location evidence="1">Membrane</location>
        <topology evidence="1">Multi-pass membrane protein</topology>
    </subcellularLocation>
</comment>
<gene>
    <name evidence="6" type="ORF">FHX59_004952</name>
</gene>
<evidence type="ECO:0000256" key="4">
    <source>
        <dbReference type="ARBA" id="ARBA00023136"/>
    </source>
</evidence>
<feature type="transmembrane region" description="Helical" evidence="5">
    <location>
        <begin position="196"/>
        <end position="216"/>
    </location>
</feature>
<evidence type="ECO:0000256" key="3">
    <source>
        <dbReference type="ARBA" id="ARBA00022989"/>
    </source>
</evidence>
<evidence type="ECO:0000256" key="1">
    <source>
        <dbReference type="ARBA" id="ARBA00004141"/>
    </source>
</evidence>
<feature type="transmembrane region" description="Helical" evidence="5">
    <location>
        <begin position="30"/>
        <end position="51"/>
    </location>
</feature>
<name>A0ABR6FSS0_9BURK</name>
<evidence type="ECO:0000256" key="5">
    <source>
        <dbReference type="SAM" id="Phobius"/>
    </source>
</evidence>
<evidence type="ECO:0000313" key="7">
    <source>
        <dbReference type="Proteomes" id="UP000533533"/>
    </source>
</evidence>
<sequence>MSGFFTAVGGMLENGMSTYVTSVSSALSSAIVPVVTTEVTVWIVVYGIAVIRGEAHESVLACAWRSMKMAVILSIALGSGIYQSQVLTAVEGAKAGLAQTIRKAAASAGAGNAGCGTVSAGSVTGSSAAGIYQTLDCYDRQIDLVVDAYGEKSTHEGMSIAGIVAAVCDAVNGWLAGLGGAIFLIVLTVEVMMARMLLDLVVALGPIFIACAAFWPTARFFEAWTAKIANYALLQVLVAAFLGLALAAFSADLAPFQVTTAAPDANASALPASAQTTLETVSPAAAVLGMLVTGLLFATIGWQLPAVASGLVGGATMSGFGAFSRAMSRVVRSNPAAQAHRTAAESERHFSFCSVQEVAA</sequence>